<evidence type="ECO:0000313" key="10">
    <source>
        <dbReference type="Proteomes" id="UP000270094"/>
    </source>
</evidence>
<proteinExistence type="predicted"/>
<feature type="non-terminal residue" evidence="9">
    <location>
        <position position="1"/>
    </location>
</feature>
<dbReference type="EMBL" id="UYYB01020693">
    <property type="protein sequence ID" value="VDM71500.1"/>
    <property type="molecule type" value="Genomic_DNA"/>
</dbReference>
<protein>
    <recommendedName>
        <fullName evidence="8">ABC transmembrane type-1 domain-containing protein</fullName>
    </recommendedName>
</protein>
<evidence type="ECO:0000256" key="6">
    <source>
        <dbReference type="ARBA" id="ARBA00023136"/>
    </source>
</evidence>
<dbReference type="InterPro" id="IPR027417">
    <property type="entry name" value="P-loop_NTPase"/>
</dbReference>
<feature type="transmembrane region" description="Helical" evidence="7">
    <location>
        <begin position="98"/>
        <end position="117"/>
    </location>
</feature>
<keyword evidence="6 7" id="KW-0472">Membrane</keyword>
<evidence type="ECO:0000256" key="2">
    <source>
        <dbReference type="ARBA" id="ARBA00022692"/>
    </source>
</evidence>
<dbReference type="InterPro" id="IPR011527">
    <property type="entry name" value="ABC1_TM_dom"/>
</dbReference>
<accession>A0A3P7IEX8</accession>
<evidence type="ECO:0000256" key="5">
    <source>
        <dbReference type="ARBA" id="ARBA00022989"/>
    </source>
</evidence>
<evidence type="ECO:0000256" key="4">
    <source>
        <dbReference type="ARBA" id="ARBA00022840"/>
    </source>
</evidence>
<dbReference type="GO" id="GO:0016020">
    <property type="term" value="C:membrane"/>
    <property type="evidence" value="ECO:0007669"/>
    <property type="project" value="InterPro"/>
</dbReference>
<dbReference type="Gene3D" id="3.40.50.300">
    <property type="entry name" value="P-loop containing nucleotide triphosphate hydrolases"/>
    <property type="match status" value="1"/>
</dbReference>
<keyword evidence="10" id="KW-1185">Reference proteome</keyword>
<evidence type="ECO:0000259" key="8">
    <source>
        <dbReference type="PROSITE" id="PS50929"/>
    </source>
</evidence>
<dbReference type="Gene3D" id="1.20.1560.10">
    <property type="entry name" value="ABC transporter type 1, transmembrane domain"/>
    <property type="match status" value="1"/>
</dbReference>
<dbReference type="Proteomes" id="UP000270094">
    <property type="component" value="Unassembled WGS sequence"/>
</dbReference>
<dbReference type="PANTHER" id="PTHR24223">
    <property type="entry name" value="ATP-BINDING CASSETTE SUB-FAMILY C"/>
    <property type="match status" value="1"/>
</dbReference>
<evidence type="ECO:0000313" key="9">
    <source>
        <dbReference type="EMBL" id="VDM71500.1"/>
    </source>
</evidence>
<name>A0A3P7IEX8_STRVU</name>
<keyword evidence="3" id="KW-0547">Nucleotide-binding</keyword>
<gene>
    <name evidence="9" type="ORF">SVUK_LOCUS6498</name>
</gene>
<evidence type="ECO:0000256" key="7">
    <source>
        <dbReference type="SAM" id="Phobius"/>
    </source>
</evidence>
<reference evidence="9 10" key="1">
    <citation type="submission" date="2018-11" db="EMBL/GenBank/DDBJ databases">
        <authorList>
            <consortium name="Pathogen Informatics"/>
        </authorList>
    </citation>
    <scope>NUCLEOTIDE SEQUENCE [LARGE SCALE GENOMIC DNA]</scope>
</reference>
<sequence length="230" mass="25556">SRQLKRLESIHRSPIYSHFSETVQGAASIRAFSKVLVEDFRNASANIVDAFIKCKHSNVASNRWLAIRLEFIGNLVIFFAALFAVISKELGWVTSPGIIGVSITYALNVTEVLNFAVRQISEIEANIVAVERINEYTISPTEAAWEIPENKPPSDWPSHGTVKFLNYSTRYREGLDLVLKGISADVHEGEKIGIVGRTGAGTLWLECISKPAIMALHLQEKAHSHSHFSE</sequence>
<dbReference type="OrthoDB" id="6500128at2759"/>
<evidence type="ECO:0000256" key="1">
    <source>
        <dbReference type="ARBA" id="ARBA00022448"/>
    </source>
</evidence>
<dbReference type="AlphaFoldDB" id="A0A3P7IEX8"/>
<keyword evidence="1" id="KW-0813">Transport</keyword>
<dbReference type="GO" id="GO:0140359">
    <property type="term" value="F:ABC-type transporter activity"/>
    <property type="evidence" value="ECO:0007669"/>
    <property type="project" value="InterPro"/>
</dbReference>
<organism evidence="9 10">
    <name type="scientific">Strongylus vulgaris</name>
    <name type="common">Blood worm</name>
    <dbReference type="NCBI Taxonomy" id="40348"/>
    <lineage>
        <taxon>Eukaryota</taxon>
        <taxon>Metazoa</taxon>
        <taxon>Ecdysozoa</taxon>
        <taxon>Nematoda</taxon>
        <taxon>Chromadorea</taxon>
        <taxon>Rhabditida</taxon>
        <taxon>Rhabditina</taxon>
        <taxon>Rhabditomorpha</taxon>
        <taxon>Strongyloidea</taxon>
        <taxon>Strongylidae</taxon>
        <taxon>Strongylus</taxon>
    </lineage>
</organism>
<dbReference type="InterPro" id="IPR036640">
    <property type="entry name" value="ABC1_TM_sf"/>
</dbReference>
<keyword evidence="4" id="KW-0067">ATP-binding</keyword>
<dbReference type="SUPFAM" id="SSF90123">
    <property type="entry name" value="ABC transporter transmembrane region"/>
    <property type="match status" value="1"/>
</dbReference>
<dbReference type="InterPro" id="IPR050173">
    <property type="entry name" value="ABC_transporter_C-like"/>
</dbReference>
<feature type="transmembrane region" description="Helical" evidence="7">
    <location>
        <begin position="65"/>
        <end position="86"/>
    </location>
</feature>
<keyword evidence="2 7" id="KW-0812">Transmembrane</keyword>
<dbReference type="PROSITE" id="PS50929">
    <property type="entry name" value="ABC_TM1F"/>
    <property type="match status" value="1"/>
</dbReference>
<dbReference type="GO" id="GO:0005524">
    <property type="term" value="F:ATP binding"/>
    <property type="evidence" value="ECO:0007669"/>
    <property type="project" value="UniProtKB-KW"/>
</dbReference>
<dbReference type="PANTHER" id="PTHR24223:SF434">
    <property type="entry name" value="MULTIDRUG RESISTANCE PROTEIN MRP-7"/>
    <property type="match status" value="1"/>
</dbReference>
<feature type="domain" description="ABC transmembrane type-1" evidence="8">
    <location>
        <begin position="1"/>
        <end position="125"/>
    </location>
</feature>
<dbReference type="SUPFAM" id="SSF52540">
    <property type="entry name" value="P-loop containing nucleoside triphosphate hydrolases"/>
    <property type="match status" value="1"/>
</dbReference>
<keyword evidence="5 7" id="KW-1133">Transmembrane helix</keyword>
<evidence type="ECO:0000256" key="3">
    <source>
        <dbReference type="ARBA" id="ARBA00022741"/>
    </source>
</evidence>
<dbReference type="Pfam" id="PF00664">
    <property type="entry name" value="ABC_membrane"/>
    <property type="match status" value="1"/>
</dbReference>